<name>A0ABP0BYN0_9PEZI</name>
<reference evidence="1 2" key="1">
    <citation type="submission" date="2024-01" db="EMBL/GenBank/DDBJ databases">
        <authorList>
            <person name="Allen C."/>
            <person name="Tagirdzhanova G."/>
        </authorList>
    </citation>
    <scope>NUCLEOTIDE SEQUENCE [LARGE SCALE GENOMIC DNA]</scope>
</reference>
<organism evidence="1 2">
    <name type="scientific">Sporothrix curviconia</name>
    <dbReference type="NCBI Taxonomy" id="1260050"/>
    <lineage>
        <taxon>Eukaryota</taxon>
        <taxon>Fungi</taxon>
        <taxon>Dikarya</taxon>
        <taxon>Ascomycota</taxon>
        <taxon>Pezizomycotina</taxon>
        <taxon>Sordariomycetes</taxon>
        <taxon>Sordariomycetidae</taxon>
        <taxon>Ophiostomatales</taxon>
        <taxon>Ophiostomataceae</taxon>
        <taxon>Sporothrix</taxon>
    </lineage>
</organism>
<sequence>MPATDALAPPLTPEERQIVKSYGGWTQFMISYGLKPYELEDIDEAKQIVSAMASNDKDEE</sequence>
<evidence type="ECO:0000313" key="2">
    <source>
        <dbReference type="Proteomes" id="UP001642405"/>
    </source>
</evidence>
<accession>A0ABP0BYN0</accession>
<dbReference type="Proteomes" id="UP001642405">
    <property type="component" value="Unassembled WGS sequence"/>
</dbReference>
<proteinExistence type="predicted"/>
<protein>
    <submittedName>
        <fullName evidence="1">Uncharacterized protein</fullName>
    </submittedName>
</protein>
<evidence type="ECO:0000313" key="1">
    <source>
        <dbReference type="EMBL" id="CAK7224830.1"/>
    </source>
</evidence>
<gene>
    <name evidence="1" type="ORF">SCUCBS95973_005653</name>
</gene>
<keyword evidence="2" id="KW-1185">Reference proteome</keyword>
<comment type="caution">
    <text evidence="1">The sequence shown here is derived from an EMBL/GenBank/DDBJ whole genome shotgun (WGS) entry which is preliminary data.</text>
</comment>
<dbReference type="EMBL" id="CAWUHB010000031">
    <property type="protein sequence ID" value="CAK7224830.1"/>
    <property type="molecule type" value="Genomic_DNA"/>
</dbReference>